<gene>
    <name evidence="2" type="ORF">Bca52824_027744</name>
</gene>
<reference evidence="2 3" key="1">
    <citation type="submission" date="2020-02" db="EMBL/GenBank/DDBJ databases">
        <authorList>
            <person name="Ma Q."/>
            <person name="Huang Y."/>
            <person name="Song X."/>
            <person name="Pei D."/>
        </authorList>
    </citation>
    <scope>NUCLEOTIDE SEQUENCE [LARGE SCALE GENOMIC DNA]</scope>
    <source>
        <strain evidence="2">Sxm20200214</strain>
        <tissue evidence="2">Leaf</tissue>
    </source>
</reference>
<dbReference type="OrthoDB" id="10477332at2759"/>
<comment type="caution">
    <text evidence="2">The sequence shown here is derived from an EMBL/GenBank/DDBJ whole genome shotgun (WGS) entry which is preliminary data.</text>
</comment>
<keyword evidence="3" id="KW-1185">Reference proteome</keyword>
<organism evidence="2 3">
    <name type="scientific">Brassica carinata</name>
    <name type="common">Ethiopian mustard</name>
    <name type="synonym">Abyssinian cabbage</name>
    <dbReference type="NCBI Taxonomy" id="52824"/>
    <lineage>
        <taxon>Eukaryota</taxon>
        <taxon>Viridiplantae</taxon>
        <taxon>Streptophyta</taxon>
        <taxon>Embryophyta</taxon>
        <taxon>Tracheophyta</taxon>
        <taxon>Spermatophyta</taxon>
        <taxon>Magnoliopsida</taxon>
        <taxon>eudicotyledons</taxon>
        <taxon>Gunneridae</taxon>
        <taxon>Pentapetalae</taxon>
        <taxon>rosids</taxon>
        <taxon>malvids</taxon>
        <taxon>Brassicales</taxon>
        <taxon>Brassicaceae</taxon>
        <taxon>Brassiceae</taxon>
        <taxon>Brassica</taxon>
    </lineage>
</organism>
<protein>
    <submittedName>
        <fullName evidence="2">Uncharacterized protein</fullName>
    </submittedName>
</protein>
<dbReference type="EMBL" id="JAAMPC010000006">
    <property type="protein sequence ID" value="KAG2307996.1"/>
    <property type="molecule type" value="Genomic_DNA"/>
</dbReference>
<feature type="compositionally biased region" description="Basic residues" evidence="1">
    <location>
        <begin position="59"/>
        <end position="68"/>
    </location>
</feature>
<accession>A0A8X7VB14</accession>
<evidence type="ECO:0000313" key="3">
    <source>
        <dbReference type="Proteomes" id="UP000886595"/>
    </source>
</evidence>
<evidence type="ECO:0000256" key="1">
    <source>
        <dbReference type="SAM" id="MobiDB-lite"/>
    </source>
</evidence>
<evidence type="ECO:0000313" key="2">
    <source>
        <dbReference type="EMBL" id="KAG2307996.1"/>
    </source>
</evidence>
<name>A0A8X7VB14_BRACI</name>
<proteinExistence type="predicted"/>
<dbReference type="Proteomes" id="UP000886595">
    <property type="component" value="Unassembled WGS sequence"/>
</dbReference>
<feature type="region of interest" description="Disordered" evidence="1">
    <location>
        <begin position="19"/>
        <end position="68"/>
    </location>
</feature>
<dbReference type="AlphaFoldDB" id="A0A8X7VB14"/>
<sequence length="68" mass="7764">MVTIKRTLTIFSEKKSTLDLPLPESDSKVRESVAQDLDPGERSNSHDVDPVKSQDPKPPRRVKRGRYM</sequence>
<feature type="compositionally biased region" description="Basic and acidic residues" evidence="1">
    <location>
        <begin position="25"/>
        <end position="58"/>
    </location>
</feature>